<evidence type="ECO:0000259" key="8">
    <source>
        <dbReference type="Pfam" id="PF02608"/>
    </source>
</evidence>
<dbReference type="RefSeq" id="WP_126523190.1">
    <property type="nucleotide sequence ID" value="NZ_RXNU01000019.1"/>
</dbReference>
<dbReference type="OrthoDB" id="9784230at2"/>
<dbReference type="PANTHER" id="PTHR34296:SF2">
    <property type="entry name" value="ABC TRANSPORTER GUANOSINE-BINDING PROTEIN NUPN"/>
    <property type="match status" value="1"/>
</dbReference>
<evidence type="ECO:0000256" key="3">
    <source>
        <dbReference type="ARBA" id="ARBA00022475"/>
    </source>
</evidence>
<comment type="subcellular location">
    <subcellularLocation>
        <location evidence="1">Cell membrane</location>
        <topology evidence="1">Lipid-anchor</topology>
    </subcellularLocation>
</comment>
<comment type="similarity">
    <text evidence="2">Belongs to the BMP lipoprotein family.</text>
</comment>
<reference evidence="9 10" key="1">
    <citation type="submission" date="2018-12" db="EMBL/GenBank/DDBJ databases">
        <authorList>
            <person name="Yu L."/>
        </authorList>
    </citation>
    <scope>NUCLEOTIDE SEQUENCE [LARGE SCALE GENOMIC DNA]</scope>
    <source>
        <strain evidence="9 10">HAW-EB2</strain>
    </source>
</reference>
<evidence type="ECO:0000256" key="2">
    <source>
        <dbReference type="ARBA" id="ARBA00008610"/>
    </source>
</evidence>
<dbReference type="PANTHER" id="PTHR34296">
    <property type="entry name" value="TRANSCRIPTIONAL ACTIVATOR PROTEIN MED"/>
    <property type="match status" value="1"/>
</dbReference>
<keyword evidence="5" id="KW-0472">Membrane</keyword>
<accession>A0A3S0J2S0</accession>
<dbReference type="CDD" id="cd06354">
    <property type="entry name" value="PBP1_PrnA-like"/>
    <property type="match status" value="1"/>
</dbReference>
<sequence>MMKLLSATTAVVSLAMCSFVATAADFKPAVAFSTTGKFDKSFNQAVYQNGVLKYMAQSDIDIREFVPANGAQREQGLERLARRGFNPIVVVGFMYGSALEKVAKKYPDTDFVIIDSVVDLPNVKSLVFKEHEGSFLVGALAAMKSKTNKVGFVGGMDIPLIRKFACGYEQGAKYINKDTQMFQNMTGSTSAAWNDPGRGSELTKSQFTKGVDVVFAAAGPTGDGVYQAAKDEGKFAIGVDSNQNHLQPGVMLTSMVKLVGVATFDIFKAAEGGSFTAGIDSRGLKENGVNWALDEYNRELVTPEMEAKVGEITAKIQSGEIKVHDYMVDNSCNY</sequence>
<feature type="chain" id="PRO_5018548377" evidence="7">
    <location>
        <begin position="24"/>
        <end position="334"/>
    </location>
</feature>
<evidence type="ECO:0000256" key="7">
    <source>
        <dbReference type="SAM" id="SignalP"/>
    </source>
</evidence>
<keyword evidence="4 7" id="KW-0732">Signal</keyword>
<dbReference type="Proteomes" id="UP000267448">
    <property type="component" value="Unassembled WGS sequence"/>
</dbReference>
<evidence type="ECO:0000313" key="9">
    <source>
        <dbReference type="EMBL" id="RTR36720.1"/>
    </source>
</evidence>
<evidence type="ECO:0000256" key="5">
    <source>
        <dbReference type="ARBA" id="ARBA00023136"/>
    </source>
</evidence>
<organism evidence="9 10">
    <name type="scientific">Shewanella canadensis</name>
    <dbReference type="NCBI Taxonomy" id="271096"/>
    <lineage>
        <taxon>Bacteria</taxon>
        <taxon>Pseudomonadati</taxon>
        <taxon>Pseudomonadota</taxon>
        <taxon>Gammaproteobacteria</taxon>
        <taxon>Alteromonadales</taxon>
        <taxon>Shewanellaceae</taxon>
        <taxon>Shewanella</taxon>
    </lineage>
</organism>
<dbReference type="Gene3D" id="3.40.50.2300">
    <property type="match status" value="2"/>
</dbReference>
<dbReference type="InterPro" id="IPR028082">
    <property type="entry name" value="Peripla_BP_I"/>
</dbReference>
<evidence type="ECO:0000256" key="6">
    <source>
        <dbReference type="ARBA" id="ARBA00023288"/>
    </source>
</evidence>
<dbReference type="AlphaFoldDB" id="A0A3S0J2S0"/>
<dbReference type="GO" id="GO:0005886">
    <property type="term" value="C:plasma membrane"/>
    <property type="evidence" value="ECO:0007669"/>
    <property type="project" value="UniProtKB-SubCell"/>
</dbReference>
<keyword evidence="10" id="KW-1185">Reference proteome</keyword>
<gene>
    <name evidence="9" type="ORF">EKG38_22295</name>
</gene>
<protein>
    <submittedName>
        <fullName evidence="9">BMP family ABC transporter substrate-binding protein</fullName>
    </submittedName>
</protein>
<feature type="domain" description="ABC transporter substrate-binding protein PnrA-like" evidence="8">
    <location>
        <begin position="36"/>
        <end position="323"/>
    </location>
</feature>
<name>A0A3S0J2S0_9GAMM</name>
<evidence type="ECO:0000313" key="10">
    <source>
        <dbReference type="Proteomes" id="UP000267448"/>
    </source>
</evidence>
<keyword evidence="3" id="KW-1003">Cell membrane</keyword>
<evidence type="ECO:0000256" key="4">
    <source>
        <dbReference type="ARBA" id="ARBA00022729"/>
    </source>
</evidence>
<dbReference type="InterPro" id="IPR050957">
    <property type="entry name" value="BMP_lipoprotein"/>
</dbReference>
<feature type="signal peptide" evidence="7">
    <location>
        <begin position="1"/>
        <end position="23"/>
    </location>
</feature>
<dbReference type="InterPro" id="IPR003760">
    <property type="entry name" value="PnrA-like"/>
</dbReference>
<proteinExistence type="inferred from homology"/>
<dbReference type="Pfam" id="PF02608">
    <property type="entry name" value="Bmp"/>
    <property type="match status" value="1"/>
</dbReference>
<dbReference type="EMBL" id="RXNU01000019">
    <property type="protein sequence ID" value="RTR36720.1"/>
    <property type="molecule type" value="Genomic_DNA"/>
</dbReference>
<evidence type="ECO:0000256" key="1">
    <source>
        <dbReference type="ARBA" id="ARBA00004193"/>
    </source>
</evidence>
<comment type="caution">
    <text evidence="9">The sequence shown here is derived from an EMBL/GenBank/DDBJ whole genome shotgun (WGS) entry which is preliminary data.</text>
</comment>
<dbReference type="SUPFAM" id="SSF53822">
    <property type="entry name" value="Periplasmic binding protein-like I"/>
    <property type="match status" value="1"/>
</dbReference>
<keyword evidence="6" id="KW-0449">Lipoprotein</keyword>